<feature type="compositionally biased region" description="Basic residues" evidence="5">
    <location>
        <begin position="223"/>
        <end position="233"/>
    </location>
</feature>
<gene>
    <name evidence="7" type="ORF">HB778_30870</name>
</gene>
<feature type="domain" description="Solute-binding protein family 5" evidence="6">
    <location>
        <begin position="76"/>
        <end position="133"/>
    </location>
</feature>
<feature type="compositionally biased region" description="Basic and acidic residues" evidence="5">
    <location>
        <begin position="137"/>
        <end position="160"/>
    </location>
</feature>
<dbReference type="SUPFAM" id="SSF53850">
    <property type="entry name" value="Periplasmic binding protein-like II"/>
    <property type="match status" value="1"/>
</dbReference>
<comment type="subcellular location">
    <subcellularLocation>
        <location evidence="1">Periplasm</location>
    </subcellularLocation>
</comment>
<evidence type="ECO:0000256" key="4">
    <source>
        <dbReference type="ARBA" id="ARBA00022729"/>
    </source>
</evidence>
<feature type="compositionally biased region" description="Basic and acidic residues" evidence="5">
    <location>
        <begin position="255"/>
        <end position="266"/>
    </location>
</feature>
<dbReference type="Gene3D" id="3.40.190.10">
    <property type="entry name" value="Periplasmic binding protein-like II"/>
    <property type="match status" value="1"/>
</dbReference>
<evidence type="ECO:0000256" key="5">
    <source>
        <dbReference type="SAM" id="MobiDB-lite"/>
    </source>
</evidence>
<dbReference type="InterPro" id="IPR000914">
    <property type="entry name" value="SBP_5_dom"/>
</dbReference>
<evidence type="ECO:0000313" key="8">
    <source>
        <dbReference type="Proteomes" id="UP000515465"/>
    </source>
</evidence>
<evidence type="ECO:0000313" key="7">
    <source>
        <dbReference type="EMBL" id="QND60461.1"/>
    </source>
</evidence>
<evidence type="ECO:0000256" key="1">
    <source>
        <dbReference type="ARBA" id="ARBA00004418"/>
    </source>
</evidence>
<dbReference type="InterPro" id="IPR039424">
    <property type="entry name" value="SBP_5"/>
</dbReference>
<evidence type="ECO:0000256" key="3">
    <source>
        <dbReference type="ARBA" id="ARBA00022448"/>
    </source>
</evidence>
<sequence length="266" mass="29736">MDRRVFLKSAALAGFSIATLPATLLRANADGSKVLRMAYGAEVLTLDPIKTTYGPDILIQGMMYARLLHANPDRTEVGPGLAASWDIGDDGKTYTFHLREAKFSDGSPITAEDVAFSWNRMRFQKDSAYAAPLPAADQDRGKRCQDGGDDARSQIHAFPDPDRNLEYRHRAEGGGRENGRRRFRQGTRHIRAIQIRRVEAGRPRGPCPQQALLSRGRAEDRRRRIPLRPRRQHQGLDVAGGRTRCLPRSARPAHGRIEGRRLPGRS</sequence>
<dbReference type="PANTHER" id="PTHR30290">
    <property type="entry name" value="PERIPLASMIC BINDING COMPONENT OF ABC TRANSPORTER"/>
    <property type="match status" value="1"/>
</dbReference>
<comment type="similarity">
    <text evidence="2">Belongs to the bacterial solute-binding protein 5 family.</text>
</comment>
<keyword evidence="4" id="KW-0732">Signal</keyword>
<dbReference type="Proteomes" id="UP000515465">
    <property type="component" value="Chromosome"/>
</dbReference>
<evidence type="ECO:0000259" key="6">
    <source>
        <dbReference type="Pfam" id="PF00496"/>
    </source>
</evidence>
<dbReference type="AlphaFoldDB" id="A0A7G6T129"/>
<dbReference type="GO" id="GO:1904680">
    <property type="term" value="F:peptide transmembrane transporter activity"/>
    <property type="evidence" value="ECO:0007669"/>
    <property type="project" value="TreeGrafter"/>
</dbReference>
<dbReference type="GO" id="GO:0015833">
    <property type="term" value="P:peptide transport"/>
    <property type="evidence" value="ECO:0007669"/>
    <property type="project" value="TreeGrafter"/>
</dbReference>
<reference evidence="8" key="1">
    <citation type="journal article" date="2020" name="Mol. Plant Microbe">
        <title>Rhizobial microsymbionts of the narrowly endemic Oxytropis species growing in Kamchatka are characterized by significant genetic diversity and possess a set of genes that are associated with T3SS and T6SS secretion systems and can affect the development of symbiosis.</title>
        <authorList>
            <person name="Safronova V."/>
            <person name="Guro P."/>
            <person name="Sazanova A."/>
            <person name="Kuznetsova I."/>
            <person name="Belimov A."/>
            <person name="Yakubov V."/>
            <person name="Chirak E."/>
            <person name="Afonin A."/>
            <person name="Gogolev Y."/>
            <person name="Andronov E."/>
            <person name="Tikhonovich I."/>
        </authorList>
    </citation>
    <scope>NUCLEOTIDE SEQUENCE [LARGE SCALE GENOMIC DNA]</scope>
    <source>
        <strain evidence="8">583</strain>
    </source>
</reference>
<feature type="region of interest" description="Disordered" evidence="5">
    <location>
        <begin position="214"/>
        <end position="266"/>
    </location>
</feature>
<keyword evidence="3" id="KW-0813">Transport</keyword>
<evidence type="ECO:0000256" key="2">
    <source>
        <dbReference type="ARBA" id="ARBA00005695"/>
    </source>
</evidence>
<name>A0A7G6T129_9HYPH</name>
<protein>
    <recommendedName>
        <fullName evidence="6">Solute-binding protein family 5 domain-containing protein</fullName>
    </recommendedName>
</protein>
<dbReference type="GO" id="GO:0030313">
    <property type="term" value="C:cell envelope"/>
    <property type="evidence" value="ECO:0007669"/>
    <property type="project" value="UniProtKB-SubCell"/>
</dbReference>
<feature type="region of interest" description="Disordered" evidence="5">
    <location>
        <begin position="135"/>
        <end position="160"/>
    </location>
</feature>
<dbReference type="Pfam" id="PF00496">
    <property type="entry name" value="SBP_bac_5"/>
    <property type="match status" value="1"/>
</dbReference>
<dbReference type="PANTHER" id="PTHR30290:SF10">
    <property type="entry name" value="PERIPLASMIC OLIGOPEPTIDE-BINDING PROTEIN-RELATED"/>
    <property type="match status" value="1"/>
</dbReference>
<accession>A0A7G6T129</accession>
<proteinExistence type="inferred from homology"/>
<organism evidence="7 8">
    <name type="scientific">Mesorhizobium huakuii</name>
    <dbReference type="NCBI Taxonomy" id="28104"/>
    <lineage>
        <taxon>Bacteria</taxon>
        <taxon>Pseudomonadati</taxon>
        <taxon>Pseudomonadota</taxon>
        <taxon>Alphaproteobacteria</taxon>
        <taxon>Hyphomicrobiales</taxon>
        <taxon>Phyllobacteriaceae</taxon>
        <taxon>Mesorhizobium</taxon>
    </lineage>
</organism>
<dbReference type="EMBL" id="CP050296">
    <property type="protein sequence ID" value="QND60461.1"/>
    <property type="molecule type" value="Genomic_DNA"/>
</dbReference>